<dbReference type="GeneID" id="110797278"/>
<dbReference type="Pfam" id="PF14966">
    <property type="entry name" value="DNA_repr_REX1B"/>
    <property type="match status" value="1"/>
</dbReference>
<evidence type="ECO:0000313" key="1">
    <source>
        <dbReference type="Proteomes" id="UP000813463"/>
    </source>
</evidence>
<dbReference type="KEGG" id="soe:110797278"/>
<reference evidence="2" key="2">
    <citation type="submission" date="2025-08" db="UniProtKB">
        <authorList>
            <consortium name="RefSeq"/>
        </authorList>
    </citation>
    <scope>IDENTIFICATION</scope>
    <source>
        <tissue evidence="2">Leaf</tissue>
    </source>
</reference>
<name>A0A9R0J123_SPIOL</name>
<keyword evidence="1" id="KW-1185">Reference proteome</keyword>
<dbReference type="PANTHER" id="PTHR28309:SF1">
    <property type="entry name" value="REQUIRED FOR EXCISION 1-B DOMAIN-CONTAINING PROTEIN"/>
    <property type="match status" value="1"/>
</dbReference>
<evidence type="ECO:0000313" key="2">
    <source>
        <dbReference type="RefSeq" id="XP_021858065.1"/>
    </source>
</evidence>
<dbReference type="PANTHER" id="PTHR28309">
    <property type="entry name" value="REQUIRED FOR EXCISION 1-B DOMAIN-CONTAINING PROTEIN"/>
    <property type="match status" value="1"/>
</dbReference>
<accession>A0A9R0J123</accession>
<dbReference type="AlphaFoldDB" id="A0A9R0J123"/>
<dbReference type="OrthoDB" id="434723at2759"/>
<dbReference type="Proteomes" id="UP000813463">
    <property type="component" value="Chromosome 4"/>
</dbReference>
<protein>
    <submittedName>
        <fullName evidence="2">Uncharacterized protein</fullName>
    </submittedName>
</protein>
<gene>
    <name evidence="2" type="primary">LOC110797278</name>
</gene>
<sequence length="149" mass="16687">MLPVIDYCATVLLCLAVVGSVLGVVLLHGGSGCRCLFVVNHKVYSELYISGFGMYMISGKESTYQQLCSEITEEFSDCSKQVREMESQFLKPDCFRDDPKTSSGQLCSVDSRAAEREQTQQGEWHEQIPLRFRTLGYFSIRSSLMGMNG</sequence>
<dbReference type="InterPro" id="IPR039491">
    <property type="entry name" value="REX1-B"/>
</dbReference>
<organism evidence="1 2">
    <name type="scientific">Spinacia oleracea</name>
    <name type="common">Spinach</name>
    <dbReference type="NCBI Taxonomy" id="3562"/>
    <lineage>
        <taxon>Eukaryota</taxon>
        <taxon>Viridiplantae</taxon>
        <taxon>Streptophyta</taxon>
        <taxon>Embryophyta</taxon>
        <taxon>Tracheophyta</taxon>
        <taxon>Spermatophyta</taxon>
        <taxon>Magnoliopsida</taxon>
        <taxon>eudicotyledons</taxon>
        <taxon>Gunneridae</taxon>
        <taxon>Pentapetalae</taxon>
        <taxon>Caryophyllales</taxon>
        <taxon>Chenopodiaceae</taxon>
        <taxon>Chenopodioideae</taxon>
        <taxon>Anserineae</taxon>
        <taxon>Spinacia</taxon>
    </lineage>
</organism>
<dbReference type="RefSeq" id="XP_021858065.1">
    <property type="nucleotide sequence ID" value="XM_022002373.2"/>
</dbReference>
<reference evidence="1" key="1">
    <citation type="journal article" date="2021" name="Nat. Commun.">
        <title>Genomic analyses provide insights into spinach domestication and the genetic basis of agronomic traits.</title>
        <authorList>
            <person name="Cai X."/>
            <person name="Sun X."/>
            <person name="Xu C."/>
            <person name="Sun H."/>
            <person name="Wang X."/>
            <person name="Ge C."/>
            <person name="Zhang Z."/>
            <person name="Wang Q."/>
            <person name="Fei Z."/>
            <person name="Jiao C."/>
            <person name="Wang Q."/>
        </authorList>
    </citation>
    <scope>NUCLEOTIDE SEQUENCE [LARGE SCALE GENOMIC DNA]</scope>
    <source>
        <strain evidence="1">cv. Varoflay</strain>
    </source>
</reference>
<proteinExistence type="predicted"/>